<evidence type="ECO:0000256" key="1">
    <source>
        <dbReference type="SAM" id="MobiDB-lite"/>
    </source>
</evidence>
<reference evidence="3 4" key="1">
    <citation type="submission" date="2018-04" db="EMBL/GenBank/DDBJ databases">
        <title>The genome of golden apple snail Pomacea canaliculata provides insight into stress tolerance and invasive adaptation.</title>
        <authorList>
            <person name="Liu C."/>
            <person name="Liu B."/>
            <person name="Ren Y."/>
            <person name="Zhang Y."/>
            <person name="Wang H."/>
            <person name="Li S."/>
            <person name="Jiang F."/>
            <person name="Yin L."/>
            <person name="Zhang G."/>
            <person name="Qian W."/>
            <person name="Fan W."/>
        </authorList>
    </citation>
    <scope>NUCLEOTIDE SEQUENCE [LARGE SCALE GENOMIC DNA]</scope>
    <source>
        <strain evidence="3">SZHN2017</strain>
        <tissue evidence="3">Muscle</tissue>
    </source>
</reference>
<dbReference type="EMBL" id="PZQS01000004">
    <property type="protein sequence ID" value="PVD31412.1"/>
    <property type="molecule type" value="Genomic_DNA"/>
</dbReference>
<keyword evidence="2" id="KW-0472">Membrane</keyword>
<keyword evidence="2" id="KW-1133">Transmembrane helix</keyword>
<keyword evidence="2" id="KW-0812">Transmembrane</keyword>
<dbReference type="OrthoDB" id="6072422at2759"/>
<accession>A0A2T7PDC3</accession>
<protein>
    <recommendedName>
        <fullName evidence="5">C-type lectin domain-containing protein</fullName>
    </recommendedName>
</protein>
<evidence type="ECO:0000313" key="3">
    <source>
        <dbReference type="EMBL" id="PVD31412.1"/>
    </source>
</evidence>
<dbReference type="Proteomes" id="UP000245119">
    <property type="component" value="Linkage Group LG4"/>
</dbReference>
<proteinExistence type="predicted"/>
<evidence type="ECO:0000313" key="4">
    <source>
        <dbReference type="Proteomes" id="UP000245119"/>
    </source>
</evidence>
<feature type="transmembrane region" description="Helical" evidence="2">
    <location>
        <begin position="216"/>
        <end position="241"/>
    </location>
</feature>
<organism evidence="3 4">
    <name type="scientific">Pomacea canaliculata</name>
    <name type="common">Golden apple snail</name>
    <dbReference type="NCBI Taxonomy" id="400727"/>
    <lineage>
        <taxon>Eukaryota</taxon>
        <taxon>Metazoa</taxon>
        <taxon>Spiralia</taxon>
        <taxon>Lophotrochozoa</taxon>
        <taxon>Mollusca</taxon>
        <taxon>Gastropoda</taxon>
        <taxon>Caenogastropoda</taxon>
        <taxon>Architaenioglossa</taxon>
        <taxon>Ampullarioidea</taxon>
        <taxon>Ampullariidae</taxon>
        <taxon>Pomacea</taxon>
    </lineage>
</organism>
<dbReference type="AlphaFoldDB" id="A0A2T7PDC3"/>
<evidence type="ECO:0008006" key="5">
    <source>
        <dbReference type="Google" id="ProtNLM"/>
    </source>
</evidence>
<gene>
    <name evidence="3" type="ORF">C0Q70_06824</name>
</gene>
<sequence>MEYRIAFIAVDVSAGLVLQERDRQVNRHTVDTDRIVQLLFFSRLRKANTTDCNNPECTTVQCRFRVRDECVLSDGRRLTWFGARSVCRSLGGDLWTLGTLDDMYQSNIFGKTAPDFEVVRCGHMFLERTGESSQSFEWKWAAVTEQARFASSSSTKDNVVCPWKIPPIPTQPPVNTLVPPIHTTADTGSGMTLPALVADGGDGENHNIFLPPAAGYPIAAIIAACIAALVILLCAIFMLGYSRRRKWLLEKWKRTREYLWPFWTSAPTYVTADHSHSDPGFDTLSTGHTAFHSDSGSVLLSGTLPHPSLLHESAAYKNAHAHRSTSDLKDASKRNESFEKVSRRANQSMTSSGGSAKTGGGLLRMGGMGGDGSATEGGYGGISLLSDGLTLSGGGGGGVGGGTGSLLEEHLMSASYSSLSPRAREYMTLSAHMNIHEETDSPFLGKRKKPEVALVTNDVDLNFTVNHAYARSRQGSERSSEKGLDEIDLNLGSTVEIPTRTVEESLMYY</sequence>
<feature type="region of interest" description="Disordered" evidence="1">
    <location>
        <begin position="321"/>
        <end position="362"/>
    </location>
</feature>
<evidence type="ECO:0000256" key="2">
    <source>
        <dbReference type="SAM" id="Phobius"/>
    </source>
</evidence>
<comment type="caution">
    <text evidence="3">The sequence shown here is derived from an EMBL/GenBank/DDBJ whole genome shotgun (WGS) entry which is preliminary data.</text>
</comment>
<keyword evidence="4" id="KW-1185">Reference proteome</keyword>
<feature type="compositionally biased region" description="Basic and acidic residues" evidence="1">
    <location>
        <begin position="324"/>
        <end position="342"/>
    </location>
</feature>
<name>A0A2T7PDC3_POMCA</name>